<dbReference type="PROSITE" id="PS00608">
    <property type="entry name" value="GLYCOSYL_HYDROL_F2_2"/>
    <property type="match status" value="1"/>
</dbReference>
<feature type="chain" id="PRO_5030630790" description="Beta-galactosidase" evidence="11">
    <location>
        <begin position="22"/>
        <end position="1084"/>
    </location>
</feature>
<evidence type="ECO:0000256" key="11">
    <source>
        <dbReference type="SAM" id="SignalP"/>
    </source>
</evidence>
<dbReference type="InterPro" id="IPR036156">
    <property type="entry name" value="Beta-gal/glucu_dom_sf"/>
</dbReference>
<feature type="signal peptide" evidence="11">
    <location>
        <begin position="1"/>
        <end position="21"/>
    </location>
</feature>
<dbReference type="Proteomes" id="UP000576082">
    <property type="component" value="Unassembled WGS sequence"/>
</dbReference>
<reference evidence="13 14" key="1">
    <citation type="submission" date="2020-04" db="EMBL/GenBank/DDBJ databases">
        <title>Flammeovirga sp. SR4, a novel species isolated from seawater.</title>
        <authorList>
            <person name="Wang X."/>
        </authorList>
    </citation>
    <scope>NUCLEOTIDE SEQUENCE [LARGE SCALE GENOMIC DNA]</scope>
    <source>
        <strain evidence="13 14">ATCC 23126</strain>
    </source>
</reference>
<dbReference type="InterPro" id="IPR006103">
    <property type="entry name" value="Glyco_hydro_2_cat"/>
</dbReference>
<proteinExistence type="inferred from homology"/>
<dbReference type="InterPro" id="IPR006101">
    <property type="entry name" value="Glyco_hydro_2"/>
</dbReference>
<dbReference type="Pfam" id="PF02929">
    <property type="entry name" value="Bgal_small_N"/>
    <property type="match status" value="1"/>
</dbReference>
<sequence>MMRLKYITIPLLLFLTQNLFGQTNDWENELMFEENKLSARVPTYSYSSTELALEDDRNKSRVLFLNGQWKFNFVEKEEDRPLDFYQTNFKAKDWAEIPVPSNWELQGYGQPIYTNIVYPFTPNIVELAKKSIKQSTYLGPQPPKPPYIYRDNPVGSYLKEFEVPEAWEDQSVILHFGGVSSAFYVWVNGEKVGYSQGSRLAAEFDITPYLKEGKNRLAVQVFRWSDGSYLEDQDMWRLSGIHREVMLLAQPKIALNDFFVKTKFDAQMQDATLSIRPRVWVKSITEELKKWTVKAQLYDTEQQPVLAEKLQISVDEIYNERWPQRDVNKFGMLEANVHLPHKWSAETPYLYQLVFEMTNPEGEIVEARTQKIGFRKVEFGKDNELLINGEEVKIMGVNRHDHHPVRGKALTREDIKKDVELVKQFNFNAVRTSHYPNDPYFYQLCNEYGIYVMDEANVEAHALGSYIPQNPRWPAAILNRVIRMVERDKNHPCVISWSLGNEAGTGPAFAAASAWVKDYDPSRFIHYEGAQGDPTHPNYKEDKKAVKAINRAPFMANPRDPSYVDVISRMYARIDQIENLANSPYIDRPMILCEYVHGMGNSLGTLGDYWDAIRSHKSLIGGFIWDMVDQGLVKHDKDGNEFYAYGGDFGDLPNDTNFCINGVFSPDKKPNPHAWEAKYVFQPVVFEKASSLQSIHVINRFDFTNLNQYEIRWELQEEGKSIQSGKFLNIDLAPKQSKTIDVPFDANKIKPNKEYWLRVTLHEKQDRKWCAKGYEVAHEHLQIQDAKVYQHTSKGKSALEVQKSSDEIIFSGKNFTIKFDAVEGHLKAYNKDGNDVLVTPLKPNFWRPLTDNDSRFRKFQHKMKIWKEASTNMKTEEVSVLELNQNTQQVVVHQKHTDKISLTTTYTVFNDGNMTVKLELDADEKLPELPKFGVTMGITGQFKNTAYFGNGPWESYEDRKRAVKVGLYKQPTDDLFYNYVMPQENGNHTDVRWVKMSAQKGKSNLMVRGLFNFSVWPYTISNIDEAKHPFDLKKQDYYTLNIDLFQAGVGGMQAKPLAYQKHPSGKYTLKFTLGSNLNTDRLSQ</sequence>
<comment type="subunit">
    <text evidence="4">Monomer.</text>
</comment>
<dbReference type="InterPro" id="IPR013783">
    <property type="entry name" value="Ig-like_fold"/>
</dbReference>
<dbReference type="InterPro" id="IPR023232">
    <property type="entry name" value="Glyco_hydro_2_AS"/>
</dbReference>
<dbReference type="InterPro" id="IPR023230">
    <property type="entry name" value="Glyco_hydro_2_CS"/>
</dbReference>
<keyword evidence="7" id="KW-0106">Calcium</keyword>
<dbReference type="SUPFAM" id="SSF74650">
    <property type="entry name" value="Galactose mutarotase-like"/>
    <property type="match status" value="1"/>
</dbReference>
<evidence type="ECO:0000256" key="4">
    <source>
        <dbReference type="ARBA" id="ARBA00011245"/>
    </source>
</evidence>
<evidence type="ECO:0000256" key="3">
    <source>
        <dbReference type="ARBA" id="ARBA00007401"/>
    </source>
</evidence>
<dbReference type="Pfam" id="PF02837">
    <property type="entry name" value="Glyco_hydro_2_N"/>
    <property type="match status" value="1"/>
</dbReference>
<dbReference type="GO" id="GO:0004565">
    <property type="term" value="F:beta-galactosidase activity"/>
    <property type="evidence" value="ECO:0007669"/>
    <property type="project" value="UniProtKB-EC"/>
</dbReference>
<dbReference type="Gene3D" id="2.60.40.10">
    <property type="entry name" value="Immunoglobulins"/>
    <property type="match status" value="2"/>
</dbReference>
<dbReference type="GO" id="GO:0009341">
    <property type="term" value="C:beta-galactosidase complex"/>
    <property type="evidence" value="ECO:0007669"/>
    <property type="project" value="InterPro"/>
</dbReference>
<evidence type="ECO:0000256" key="8">
    <source>
        <dbReference type="ARBA" id="ARBA00023295"/>
    </source>
</evidence>
<dbReference type="SUPFAM" id="SSF49303">
    <property type="entry name" value="beta-Galactosidase/glucuronidase domain"/>
    <property type="match status" value="2"/>
</dbReference>
<evidence type="ECO:0000256" key="10">
    <source>
        <dbReference type="RuleBase" id="RU361154"/>
    </source>
</evidence>
<dbReference type="Gene3D" id="2.70.98.10">
    <property type="match status" value="1"/>
</dbReference>
<dbReference type="InterPro" id="IPR017853">
    <property type="entry name" value="GH"/>
</dbReference>
<dbReference type="InterPro" id="IPR050347">
    <property type="entry name" value="Bact_Beta-galactosidase"/>
</dbReference>
<evidence type="ECO:0000256" key="2">
    <source>
        <dbReference type="ARBA" id="ARBA00001913"/>
    </source>
</evidence>
<dbReference type="Pfam" id="PF00703">
    <property type="entry name" value="Glyco_hydro_2"/>
    <property type="match status" value="1"/>
</dbReference>
<dbReference type="Gene3D" id="2.60.120.260">
    <property type="entry name" value="Galactose-binding domain-like"/>
    <property type="match status" value="1"/>
</dbReference>
<evidence type="ECO:0000256" key="9">
    <source>
        <dbReference type="ARBA" id="ARBA00032230"/>
    </source>
</evidence>
<feature type="domain" description="Beta galactosidase small chain/" evidence="12">
    <location>
        <begin position="809"/>
        <end position="1074"/>
    </location>
</feature>
<dbReference type="PANTHER" id="PTHR46323:SF2">
    <property type="entry name" value="BETA-GALACTOSIDASE"/>
    <property type="match status" value="1"/>
</dbReference>
<dbReference type="InterPro" id="IPR014718">
    <property type="entry name" value="GH-type_carb-bd"/>
</dbReference>
<dbReference type="PROSITE" id="PS00719">
    <property type="entry name" value="GLYCOSYL_HYDROL_F2_1"/>
    <property type="match status" value="1"/>
</dbReference>
<dbReference type="InterPro" id="IPR004199">
    <property type="entry name" value="B-gal_small/dom_5"/>
</dbReference>
<dbReference type="InterPro" id="IPR006102">
    <property type="entry name" value="Ig-like_GH2"/>
</dbReference>
<keyword evidence="8 10" id="KW-0326">Glycosidase</keyword>
<dbReference type="InterPro" id="IPR011013">
    <property type="entry name" value="Gal_mutarotase_sf_dom"/>
</dbReference>
<protein>
    <recommendedName>
        <fullName evidence="5 10">Beta-galactosidase</fullName>
        <ecNumber evidence="5 10">3.2.1.23</ecNumber>
    </recommendedName>
    <alternativeName>
        <fullName evidence="9 10">Lactase</fullName>
    </alternativeName>
</protein>
<accession>A0A7X9P1S7</accession>
<evidence type="ECO:0000259" key="12">
    <source>
        <dbReference type="SMART" id="SM01038"/>
    </source>
</evidence>
<dbReference type="SMART" id="SM01038">
    <property type="entry name" value="Bgal_small_N"/>
    <property type="match status" value="1"/>
</dbReference>
<evidence type="ECO:0000256" key="6">
    <source>
        <dbReference type="ARBA" id="ARBA00022801"/>
    </source>
</evidence>
<evidence type="ECO:0000313" key="14">
    <source>
        <dbReference type="Proteomes" id="UP000576082"/>
    </source>
</evidence>
<organism evidence="13 14">
    <name type="scientific">Flammeovirga aprica JL-4</name>
    <dbReference type="NCBI Taxonomy" id="694437"/>
    <lineage>
        <taxon>Bacteria</taxon>
        <taxon>Pseudomonadati</taxon>
        <taxon>Bacteroidota</taxon>
        <taxon>Cytophagia</taxon>
        <taxon>Cytophagales</taxon>
        <taxon>Flammeovirgaceae</taxon>
        <taxon>Flammeovirga</taxon>
    </lineage>
</organism>
<dbReference type="EC" id="3.2.1.23" evidence="5 10"/>
<comment type="catalytic activity">
    <reaction evidence="1 10">
        <text>Hydrolysis of terminal non-reducing beta-D-galactose residues in beta-D-galactosides.</text>
        <dbReference type="EC" id="3.2.1.23"/>
    </reaction>
</comment>
<comment type="caution">
    <text evidence="13">The sequence shown here is derived from an EMBL/GenBank/DDBJ whole genome shotgun (WGS) entry which is preliminary data.</text>
</comment>
<dbReference type="AlphaFoldDB" id="A0A7X9P1S7"/>
<dbReference type="InterPro" id="IPR006104">
    <property type="entry name" value="Glyco_hydro_2_N"/>
</dbReference>
<dbReference type="Pfam" id="PF02836">
    <property type="entry name" value="Glyco_hydro_2_C"/>
    <property type="match status" value="1"/>
</dbReference>
<keyword evidence="6 10" id="KW-0378">Hydrolase</keyword>
<dbReference type="Pfam" id="PF16353">
    <property type="entry name" value="LacZ_4"/>
    <property type="match status" value="1"/>
</dbReference>
<evidence type="ECO:0000256" key="5">
    <source>
        <dbReference type="ARBA" id="ARBA00012756"/>
    </source>
</evidence>
<dbReference type="EMBL" id="JABANE010000017">
    <property type="protein sequence ID" value="NME67974.1"/>
    <property type="molecule type" value="Genomic_DNA"/>
</dbReference>
<dbReference type="Gene3D" id="3.20.20.80">
    <property type="entry name" value="Glycosidases"/>
    <property type="match status" value="1"/>
</dbReference>
<dbReference type="GO" id="GO:0030246">
    <property type="term" value="F:carbohydrate binding"/>
    <property type="evidence" value="ECO:0007669"/>
    <property type="project" value="InterPro"/>
</dbReference>
<dbReference type="PRINTS" id="PR00132">
    <property type="entry name" value="GLHYDRLASE2"/>
</dbReference>
<comment type="cofactor">
    <cofactor evidence="2">
        <name>Ca(2+)</name>
        <dbReference type="ChEBI" id="CHEBI:29108"/>
    </cofactor>
</comment>
<keyword evidence="14" id="KW-1185">Reference proteome</keyword>
<gene>
    <name evidence="13" type="ORF">HHU12_08390</name>
</gene>
<dbReference type="GO" id="GO:0005990">
    <property type="term" value="P:lactose catabolic process"/>
    <property type="evidence" value="ECO:0007669"/>
    <property type="project" value="TreeGrafter"/>
</dbReference>
<dbReference type="InterPro" id="IPR032312">
    <property type="entry name" value="LacZ_4"/>
</dbReference>
<dbReference type="RefSeq" id="WP_169656290.1">
    <property type="nucleotide sequence ID" value="NZ_JABANE010000017.1"/>
</dbReference>
<dbReference type="SUPFAM" id="SSF49785">
    <property type="entry name" value="Galactose-binding domain-like"/>
    <property type="match status" value="1"/>
</dbReference>
<keyword evidence="11" id="KW-0732">Signal</keyword>
<dbReference type="InterPro" id="IPR008979">
    <property type="entry name" value="Galactose-bd-like_sf"/>
</dbReference>
<evidence type="ECO:0000256" key="1">
    <source>
        <dbReference type="ARBA" id="ARBA00001412"/>
    </source>
</evidence>
<evidence type="ECO:0000313" key="13">
    <source>
        <dbReference type="EMBL" id="NME67974.1"/>
    </source>
</evidence>
<dbReference type="SUPFAM" id="SSF51445">
    <property type="entry name" value="(Trans)glycosidases"/>
    <property type="match status" value="1"/>
</dbReference>
<name>A0A7X9P1S7_9BACT</name>
<evidence type="ECO:0000256" key="7">
    <source>
        <dbReference type="ARBA" id="ARBA00022837"/>
    </source>
</evidence>
<comment type="similarity">
    <text evidence="3 10">Belongs to the glycosyl hydrolase 2 family.</text>
</comment>
<dbReference type="PANTHER" id="PTHR46323">
    <property type="entry name" value="BETA-GALACTOSIDASE"/>
    <property type="match status" value="1"/>
</dbReference>